<reference evidence="2" key="1">
    <citation type="journal article" date="2021" name="PeerJ">
        <title>Extensive microbial diversity within the chicken gut microbiome revealed by metagenomics and culture.</title>
        <authorList>
            <person name="Gilroy R."/>
            <person name="Ravi A."/>
            <person name="Getino M."/>
            <person name="Pursley I."/>
            <person name="Horton D.L."/>
            <person name="Alikhan N.F."/>
            <person name="Baker D."/>
            <person name="Gharbi K."/>
            <person name="Hall N."/>
            <person name="Watson M."/>
            <person name="Adriaenssens E.M."/>
            <person name="Foster-Nyarko E."/>
            <person name="Jarju S."/>
            <person name="Secka A."/>
            <person name="Antonio M."/>
            <person name="Oren A."/>
            <person name="Chaudhuri R.R."/>
            <person name="La Ragione R."/>
            <person name="Hildebrand F."/>
            <person name="Pallen M.J."/>
        </authorList>
    </citation>
    <scope>NUCLEOTIDE SEQUENCE</scope>
    <source>
        <strain evidence="2">CHK165-8395</strain>
    </source>
</reference>
<protein>
    <submittedName>
        <fullName evidence="2">Carboxypeptidase-like regulatory domain-containing protein</fullName>
    </submittedName>
</protein>
<organism evidence="2 3">
    <name type="scientific">Phocaeicola coprocola</name>
    <dbReference type="NCBI Taxonomy" id="310298"/>
    <lineage>
        <taxon>Bacteria</taxon>
        <taxon>Pseudomonadati</taxon>
        <taxon>Bacteroidota</taxon>
        <taxon>Bacteroidia</taxon>
        <taxon>Bacteroidales</taxon>
        <taxon>Bacteroidaceae</taxon>
        <taxon>Phocaeicola</taxon>
    </lineage>
</organism>
<feature type="signal peptide" evidence="1">
    <location>
        <begin position="1"/>
        <end position="20"/>
    </location>
</feature>
<feature type="chain" id="PRO_5037134306" evidence="1">
    <location>
        <begin position="21"/>
        <end position="762"/>
    </location>
</feature>
<evidence type="ECO:0000313" key="2">
    <source>
        <dbReference type="EMBL" id="HJF08584.1"/>
    </source>
</evidence>
<dbReference type="AlphaFoldDB" id="A0A921FFM8"/>
<dbReference type="Gene3D" id="2.60.40.10">
    <property type="entry name" value="Immunoglobulins"/>
    <property type="match status" value="1"/>
</dbReference>
<dbReference type="InterPro" id="IPR013783">
    <property type="entry name" value="Ig-like_fold"/>
</dbReference>
<evidence type="ECO:0000256" key="1">
    <source>
        <dbReference type="SAM" id="SignalP"/>
    </source>
</evidence>
<dbReference type="Proteomes" id="UP000718012">
    <property type="component" value="Unassembled WGS sequence"/>
</dbReference>
<reference evidence="2" key="2">
    <citation type="submission" date="2021-09" db="EMBL/GenBank/DDBJ databases">
        <authorList>
            <person name="Gilroy R."/>
        </authorList>
    </citation>
    <scope>NUCLEOTIDE SEQUENCE</scope>
    <source>
        <strain evidence="2">CHK165-8395</strain>
    </source>
</reference>
<dbReference type="Pfam" id="PF13620">
    <property type="entry name" value="CarboxypepD_reg"/>
    <property type="match status" value="1"/>
</dbReference>
<keyword evidence="1" id="KW-0732">Signal</keyword>
<proteinExistence type="predicted"/>
<accession>A0A921FFM8</accession>
<comment type="caution">
    <text evidence="2">The sequence shown here is derived from an EMBL/GenBank/DDBJ whole genome shotgun (WGS) entry which is preliminary data.</text>
</comment>
<keyword evidence="2" id="KW-0645">Protease</keyword>
<keyword evidence="2" id="KW-0378">Hydrolase</keyword>
<sequence>MNKTGLLIMLLALLGNSMQAQNKLYGTVENNGKPLPYVTVRLLETDSTFVSGVTTDTLGKYVFSNIEKGNYLVALSSIGYKPAFIQIKMSDKNLEVPLVTLETENVVLGEVVVKGSSFIRKDDHVLVIPDKQQVKHASTGYDLLYNLMIPSIEVNKRTGTVSTFGGEVSLYINGEKADYRDVQSLRPRDIENVEYYDVPTGKYANDVAAINYIVKQYKAGGYIALDGKQNIGYLAGDYNVSSKINQGNTSYSVWGGYNMKDVEGAHIESSEKIYFPNYEVDRNRITADSKNRNNQQYAQLKISNSTQKHNISAQASFVRDDIPEESRSDLLSYSGKYTHSANSKEKKISESIQPSASLYGRFKLTKNQELEFKLKGTYSQNNYTRTYIEEKQTSLSDVEEDMYSMEFSGKYTMQMKKRNSLNVALYHLHNVSSSTYMGDYDSWQHLWSGETLLFLTYAQKWGKHLTMILSPGISMLNYKLHDENLQQYFYPRLRANLVYQPMKRHQIRLSASIGNSTPQRSLLNDIDQTVDFIQIQRGNPNMGTTKFYRADIIYSGLLGNLNLQTRFNYTGYIDNVFSQYYIEGDKLINTFYYGDNAHVLTANINLAYRISNGLRTKLSGSYSHNITTGYFPHSYNNVAGQLDINYFLNDFALNIYGGIQSDNFDVWKLAYTKSPATYGASVSWSHKGWYIEAGTENPFTRHSRYREHADYGVYQYNQVQTSRIYQRTGYVKLAYTFDFGRKTSRDKNDVDRSINSAIMKVN</sequence>
<dbReference type="SUPFAM" id="SSF49464">
    <property type="entry name" value="Carboxypeptidase regulatory domain-like"/>
    <property type="match status" value="1"/>
</dbReference>
<dbReference type="SUPFAM" id="SSF56935">
    <property type="entry name" value="Porins"/>
    <property type="match status" value="1"/>
</dbReference>
<evidence type="ECO:0000313" key="3">
    <source>
        <dbReference type="Proteomes" id="UP000718012"/>
    </source>
</evidence>
<gene>
    <name evidence="2" type="ORF">K8U81_10435</name>
</gene>
<keyword evidence="2" id="KW-0121">Carboxypeptidase</keyword>
<name>A0A921FFM8_9BACT</name>
<dbReference type="GO" id="GO:0004180">
    <property type="term" value="F:carboxypeptidase activity"/>
    <property type="evidence" value="ECO:0007669"/>
    <property type="project" value="UniProtKB-KW"/>
</dbReference>
<dbReference type="EMBL" id="DYXD01000232">
    <property type="protein sequence ID" value="HJF08584.1"/>
    <property type="molecule type" value="Genomic_DNA"/>
</dbReference>
<dbReference type="InterPro" id="IPR008969">
    <property type="entry name" value="CarboxyPept-like_regulatory"/>
</dbReference>